<keyword evidence="2" id="KW-0238">DNA-binding</keyword>
<feature type="non-terminal residue" evidence="5">
    <location>
        <position position="1"/>
    </location>
</feature>
<dbReference type="EMBL" id="BARV01025252">
    <property type="protein sequence ID" value="GAI42385.1"/>
    <property type="molecule type" value="Genomic_DNA"/>
</dbReference>
<dbReference type="PROSITE" id="PS51032">
    <property type="entry name" value="AP2_ERF"/>
    <property type="match status" value="1"/>
</dbReference>
<protein>
    <recommendedName>
        <fullName evidence="4">AP2/ERF domain-containing protein</fullName>
    </recommendedName>
</protein>
<name>X1PTF7_9ZZZZ</name>
<evidence type="ECO:0000256" key="2">
    <source>
        <dbReference type="ARBA" id="ARBA00023125"/>
    </source>
</evidence>
<dbReference type="SUPFAM" id="SSF54171">
    <property type="entry name" value="DNA-binding domain"/>
    <property type="match status" value="1"/>
</dbReference>
<dbReference type="InterPro" id="IPR036955">
    <property type="entry name" value="AP2/ERF_dom_sf"/>
</dbReference>
<evidence type="ECO:0000256" key="3">
    <source>
        <dbReference type="ARBA" id="ARBA00023163"/>
    </source>
</evidence>
<reference evidence="5" key="1">
    <citation type="journal article" date="2014" name="Front. Microbiol.">
        <title>High frequency of phylogenetically diverse reductive dehalogenase-homologous genes in deep subseafloor sedimentary metagenomes.</title>
        <authorList>
            <person name="Kawai M."/>
            <person name="Futagami T."/>
            <person name="Toyoda A."/>
            <person name="Takaki Y."/>
            <person name="Nishi S."/>
            <person name="Hori S."/>
            <person name="Arai W."/>
            <person name="Tsubouchi T."/>
            <person name="Morono Y."/>
            <person name="Uchiyama I."/>
            <person name="Ito T."/>
            <person name="Fujiyama A."/>
            <person name="Inagaki F."/>
            <person name="Takami H."/>
        </authorList>
    </citation>
    <scope>NUCLEOTIDE SEQUENCE</scope>
    <source>
        <strain evidence="5">Expedition CK06-06</strain>
    </source>
</reference>
<dbReference type="GO" id="GO:0003677">
    <property type="term" value="F:DNA binding"/>
    <property type="evidence" value="ECO:0007669"/>
    <property type="project" value="UniProtKB-KW"/>
</dbReference>
<organism evidence="5">
    <name type="scientific">marine sediment metagenome</name>
    <dbReference type="NCBI Taxonomy" id="412755"/>
    <lineage>
        <taxon>unclassified sequences</taxon>
        <taxon>metagenomes</taxon>
        <taxon>ecological metagenomes</taxon>
    </lineage>
</organism>
<dbReference type="Gene3D" id="3.30.730.10">
    <property type="entry name" value="AP2/ERF domain"/>
    <property type="match status" value="1"/>
</dbReference>
<dbReference type="InterPro" id="IPR001471">
    <property type="entry name" value="AP2/ERF_dom"/>
</dbReference>
<keyword evidence="1" id="KW-0805">Transcription regulation</keyword>
<proteinExistence type="predicted"/>
<comment type="caution">
    <text evidence="5">The sequence shown here is derived from an EMBL/GenBank/DDBJ whole genome shotgun (WGS) entry which is preliminary data.</text>
</comment>
<gene>
    <name evidence="5" type="ORF">S06H3_41053</name>
</gene>
<evidence type="ECO:0000256" key="1">
    <source>
        <dbReference type="ARBA" id="ARBA00023015"/>
    </source>
</evidence>
<feature type="domain" description="AP2/ERF" evidence="4">
    <location>
        <begin position="1"/>
        <end position="35"/>
    </location>
</feature>
<dbReference type="AlphaFoldDB" id="X1PTF7"/>
<accession>X1PTF7</accession>
<evidence type="ECO:0000313" key="5">
    <source>
        <dbReference type="EMBL" id="GAI42385.1"/>
    </source>
</evidence>
<evidence type="ECO:0000259" key="4">
    <source>
        <dbReference type="PROSITE" id="PS51032"/>
    </source>
</evidence>
<dbReference type="GO" id="GO:0003700">
    <property type="term" value="F:DNA-binding transcription factor activity"/>
    <property type="evidence" value="ECO:0007669"/>
    <property type="project" value="InterPro"/>
</dbReference>
<dbReference type="InterPro" id="IPR016177">
    <property type="entry name" value="DNA-bd_dom_sf"/>
</dbReference>
<keyword evidence="3" id="KW-0804">Transcription</keyword>
<sequence>RRALLGLHLDEEDAARAYDRAAREFYKSYAKCNFEEKEE</sequence>